<reference evidence="2" key="1">
    <citation type="submission" date="2021-05" db="EMBL/GenBank/DDBJ databases">
        <authorList>
            <person name="Pietrasiak N."/>
            <person name="Ward R."/>
            <person name="Stajich J.E."/>
            <person name="Kurbessoian T."/>
        </authorList>
    </citation>
    <scope>NUCLEOTIDE SEQUENCE</scope>
    <source>
        <strain evidence="2">GSE-NOS-MK-12-04C</strain>
    </source>
</reference>
<dbReference type="Proteomes" id="UP000729701">
    <property type="component" value="Unassembled WGS sequence"/>
</dbReference>
<dbReference type="InterPro" id="IPR019239">
    <property type="entry name" value="VapB_antitoxin"/>
</dbReference>
<name>A0A951QPG7_9CYAN</name>
<evidence type="ECO:0000313" key="2">
    <source>
        <dbReference type="EMBL" id="MBW4670114.1"/>
    </source>
</evidence>
<gene>
    <name evidence="2" type="ORF">KME60_22555</name>
</gene>
<evidence type="ECO:0000313" key="3">
    <source>
        <dbReference type="Proteomes" id="UP000729701"/>
    </source>
</evidence>
<dbReference type="EMBL" id="JAHHGZ010000027">
    <property type="protein sequence ID" value="MBW4670114.1"/>
    <property type="molecule type" value="Genomic_DNA"/>
</dbReference>
<feature type="region of interest" description="Disordered" evidence="1">
    <location>
        <begin position="22"/>
        <end position="46"/>
    </location>
</feature>
<dbReference type="Pfam" id="PF09957">
    <property type="entry name" value="VapB_antitoxin"/>
    <property type="match status" value="1"/>
</dbReference>
<reference evidence="2" key="2">
    <citation type="journal article" date="2022" name="Microbiol. Resour. Announc.">
        <title>Metagenome Sequencing to Explore Phylogenomics of Terrestrial Cyanobacteria.</title>
        <authorList>
            <person name="Ward R.D."/>
            <person name="Stajich J.E."/>
            <person name="Johansen J.R."/>
            <person name="Huntemann M."/>
            <person name="Clum A."/>
            <person name="Foster B."/>
            <person name="Foster B."/>
            <person name="Roux S."/>
            <person name="Palaniappan K."/>
            <person name="Varghese N."/>
            <person name="Mukherjee S."/>
            <person name="Reddy T.B.K."/>
            <person name="Daum C."/>
            <person name="Copeland A."/>
            <person name="Chen I.A."/>
            <person name="Ivanova N.N."/>
            <person name="Kyrpides N.C."/>
            <person name="Shapiro N."/>
            <person name="Eloe-Fadrosh E.A."/>
            <person name="Pietrasiak N."/>
        </authorList>
    </citation>
    <scope>NUCLEOTIDE SEQUENCE</scope>
    <source>
        <strain evidence="2">GSE-NOS-MK-12-04C</strain>
    </source>
</reference>
<accession>A0A951QPG7</accession>
<dbReference type="AlphaFoldDB" id="A0A951QPG7"/>
<protein>
    <submittedName>
        <fullName evidence="2">Type II toxin-antitoxin system VapB family antitoxin</fullName>
    </submittedName>
</protein>
<evidence type="ECO:0000256" key="1">
    <source>
        <dbReference type="SAM" id="MobiDB-lite"/>
    </source>
</evidence>
<proteinExistence type="predicted"/>
<sequence length="46" mass="5219">MRTNIQLDDALVEEAFRAKRRRNEVRNGHCATDSGRRRSSSSKATA</sequence>
<comment type="caution">
    <text evidence="2">The sequence shown here is derived from an EMBL/GenBank/DDBJ whole genome shotgun (WGS) entry which is preliminary data.</text>
</comment>
<organism evidence="2 3">
    <name type="scientific">Cyanomargarita calcarea GSE-NOS-MK-12-04C</name>
    <dbReference type="NCBI Taxonomy" id="2839659"/>
    <lineage>
        <taxon>Bacteria</taxon>
        <taxon>Bacillati</taxon>
        <taxon>Cyanobacteriota</taxon>
        <taxon>Cyanophyceae</taxon>
        <taxon>Nostocales</taxon>
        <taxon>Cyanomargaritaceae</taxon>
        <taxon>Cyanomargarita</taxon>
    </lineage>
</organism>